<name>A0AAV9HL67_9PEZI</name>
<dbReference type="FunFam" id="2.30.30.870:FF:000001">
    <property type="entry name" value="Protein pelota homolog"/>
    <property type="match status" value="1"/>
</dbReference>
<dbReference type="GO" id="GO:0070966">
    <property type="term" value="P:nuclear-transcribed mRNA catabolic process, no-go decay"/>
    <property type="evidence" value="ECO:0007669"/>
    <property type="project" value="InterPro"/>
</dbReference>
<dbReference type="GO" id="GO:0070651">
    <property type="term" value="P:nonfunctional rRNA decay"/>
    <property type="evidence" value="ECO:0007669"/>
    <property type="project" value="TreeGrafter"/>
</dbReference>
<dbReference type="SMART" id="SM01194">
    <property type="entry name" value="eRF1_1"/>
    <property type="match status" value="1"/>
</dbReference>
<dbReference type="Pfam" id="PF26356">
    <property type="entry name" value="Pelota_N"/>
    <property type="match status" value="1"/>
</dbReference>
<dbReference type="Pfam" id="PF03464">
    <property type="entry name" value="eRF1_2"/>
    <property type="match status" value="1"/>
</dbReference>
<evidence type="ECO:0000256" key="7">
    <source>
        <dbReference type="SAM" id="MobiDB-lite"/>
    </source>
</evidence>
<dbReference type="InterPro" id="IPR005141">
    <property type="entry name" value="eRF1_2"/>
</dbReference>
<dbReference type="SUPFAM" id="SSF55315">
    <property type="entry name" value="L30e-like"/>
    <property type="match status" value="1"/>
</dbReference>
<dbReference type="InterPro" id="IPR058547">
    <property type="entry name" value="Pelota_N"/>
</dbReference>
<dbReference type="EMBL" id="MU864989">
    <property type="protein sequence ID" value="KAK4461539.1"/>
    <property type="molecule type" value="Genomic_DNA"/>
</dbReference>
<feature type="domain" description="eRF1/Pelota-like N-terminal" evidence="8">
    <location>
        <begin position="11"/>
        <end position="138"/>
    </location>
</feature>
<comment type="subcellular location">
    <subcellularLocation>
        <location evidence="2 6">Cytoplasm</location>
    </subcellularLocation>
</comment>
<evidence type="ECO:0000256" key="1">
    <source>
        <dbReference type="ARBA" id="ARBA00001968"/>
    </source>
</evidence>
<dbReference type="InterPro" id="IPR038069">
    <property type="entry name" value="Pelota/DOM34_N"/>
</dbReference>
<comment type="function">
    <text evidence="6">Component of the Dom34-Hbs1 complex, a complex that recognizes stalled ribosomes and triggers the No-Go Decay (NGD) pathway (PubMed:20890290). In the Dom34-Hbs1 complex, dom34 recognizes ribosomes stalled at the 3' end of an mRNA and engages stalled ribosomes by destabilizing mRNA in the mRNA channel. Following ribosome-binding, the Dom34-Hbs1 complex promotes the disassembly of stalled ribosomes, followed by degradation of damaged mRNAs as part of the NGD pathway.</text>
</comment>
<reference evidence="9" key="2">
    <citation type="submission" date="2023-06" db="EMBL/GenBank/DDBJ databases">
        <authorList>
            <consortium name="Lawrence Berkeley National Laboratory"/>
            <person name="Mondo S.J."/>
            <person name="Hensen N."/>
            <person name="Bonometti L."/>
            <person name="Westerberg I."/>
            <person name="Brannstrom I.O."/>
            <person name="Guillou S."/>
            <person name="Cros-Aarteil S."/>
            <person name="Calhoun S."/>
            <person name="Haridas S."/>
            <person name="Kuo A."/>
            <person name="Pangilinan J."/>
            <person name="Riley R."/>
            <person name="Labutti K."/>
            <person name="Andreopoulos B."/>
            <person name="Lipzen A."/>
            <person name="Chen C."/>
            <person name="Yanf M."/>
            <person name="Daum C."/>
            <person name="Ng V."/>
            <person name="Clum A."/>
            <person name="Steindorff A."/>
            <person name="Ohm R."/>
            <person name="Martin F."/>
            <person name="Silar P."/>
            <person name="Natvig D."/>
            <person name="Lalanne C."/>
            <person name="Gautier V."/>
            <person name="Ament-Velasquez S.L."/>
            <person name="Kruys A."/>
            <person name="Hutchinson M.I."/>
            <person name="Powell A.J."/>
            <person name="Barry K."/>
            <person name="Miller A.N."/>
            <person name="Grigoriev I.V."/>
            <person name="Debuchy R."/>
            <person name="Gladieux P."/>
            <person name="Thoren M.H."/>
            <person name="Johannesson H."/>
        </authorList>
    </citation>
    <scope>NUCLEOTIDE SEQUENCE</scope>
    <source>
        <strain evidence="9">PSN324</strain>
    </source>
</reference>
<dbReference type="GO" id="GO:0070481">
    <property type="term" value="P:nuclear-transcribed mRNA catabolic process, non-stop decay"/>
    <property type="evidence" value="ECO:0007669"/>
    <property type="project" value="InterPro"/>
</dbReference>
<dbReference type="Gene3D" id="3.30.1330.30">
    <property type="match status" value="1"/>
</dbReference>
<accession>A0AAV9HL67</accession>
<organism evidence="9 10">
    <name type="scientific">Cladorrhinum samala</name>
    <dbReference type="NCBI Taxonomy" id="585594"/>
    <lineage>
        <taxon>Eukaryota</taxon>
        <taxon>Fungi</taxon>
        <taxon>Dikarya</taxon>
        <taxon>Ascomycota</taxon>
        <taxon>Pezizomycotina</taxon>
        <taxon>Sordariomycetes</taxon>
        <taxon>Sordariomycetidae</taxon>
        <taxon>Sordariales</taxon>
        <taxon>Podosporaceae</taxon>
        <taxon>Cladorrhinum</taxon>
    </lineage>
</organism>
<dbReference type="InterPro" id="IPR042226">
    <property type="entry name" value="eFR1_2_sf"/>
</dbReference>
<sequence>MRFQSAKRALAALDADEPVGLQVTDAEDMWHAYNLIQVGDVVSASSPRKVMEQTTTGSSATRTVYIMLSVKVTKTDFDPLASDLRISGQVVSENPYVSIGQYHTIKLRYDKEHDPKFSIWKPHGWDSVARDMLKEALCEEQPDAMIAIVMQEGLANICVITRARTVVKQRIEASVSKKRSTSKEIDSGLNSFFDKILTALLTAFDNIGSRTLLLASPGFTAQNFRNFMKDRAARTGDKSLMLAARNALAVHSSTGHVHSLNEVLKSSEVHKVMQDTKYISETAMMDKFYERFRKDDGRAWYGVKPVTKAIKEGAVGRGGGVLFINNSLFRSMDIAERKRYVELVDKVKADGGEALVLSSDHESGQRLDALGGIACMLTYPIFDLDEDDDEEEEKEEAANQGSAEGTTVI</sequence>
<evidence type="ECO:0000256" key="3">
    <source>
        <dbReference type="ARBA" id="ARBA00009504"/>
    </source>
</evidence>
<dbReference type="FunFam" id="3.30.1330.30:FF:000008">
    <property type="entry name" value="Protein pelota homolog"/>
    <property type="match status" value="1"/>
</dbReference>
<dbReference type="PANTHER" id="PTHR10853:SF0">
    <property type="entry name" value="PROTEIN PELOTA HOMOLOG"/>
    <property type="match status" value="1"/>
</dbReference>
<dbReference type="NCBIfam" id="TIGR00111">
    <property type="entry name" value="pelota"/>
    <property type="match status" value="1"/>
</dbReference>
<dbReference type="GO" id="GO:0071025">
    <property type="term" value="P:RNA surveillance"/>
    <property type="evidence" value="ECO:0007669"/>
    <property type="project" value="InterPro"/>
</dbReference>
<dbReference type="AlphaFoldDB" id="A0AAV9HL67"/>
<dbReference type="Proteomes" id="UP001321749">
    <property type="component" value="Unassembled WGS sequence"/>
</dbReference>
<dbReference type="GO" id="GO:0032790">
    <property type="term" value="P:ribosome disassembly"/>
    <property type="evidence" value="ECO:0007669"/>
    <property type="project" value="TreeGrafter"/>
</dbReference>
<protein>
    <recommendedName>
        <fullName evidence="6">Protein DOM34 homolog</fullName>
    </recommendedName>
</protein>
<proteinExistence type="inferred from homology"/>
<evidence type="ECO:0000313" key="10">
    <source>
        <dbReference type="Proteomes" id="UP001321749"/>
    </source>
</evidence>
<evidence type="ECO:0000259" key="8">
    <source>
        <dbReference type="SMART" id="SM01194"/>
    </source>
</evidence>
<evidence type="ECO:0000256" key="2">
    <source>
        <dbReference type="ARBA" id="ARBA00004496"/>
    </source>
</evidence>
<dbReference type="InterPro" id="IPR005142">
    <property type="entry name" value="eRF1_3"/>
</dbReference>
<evidence type="ECO:0000256" key="5">
    <source>
        <dbReference type="ARBA" id="ARBA00022723"/>
    </source>
</evidence>
<feature type="compositionally biased region" description="Polar residues" evidence="7">
    <location>
        <begin position="399"/>
        <end position="409"/>
    </location>
</feature>
<dbReference type="InterPro" id="IPR004405">
    <property type="entry name" value="TF_pelota"/>
</dbReference>
<dbReference type="GO" id="GO:0046872">
    <property type="term" value="F:metal ion binding"/>
    <property type="evidence" value="ECO:0007669"/>
    <property type="project" value="UniProtKB-KW"/>
</dbReference>
<keyword evidence="5 6" id="KW-0479">Metal-binding</keyword>
<evidence type="ECO:0000256" key="6">
    <source>
        <dbReference type="RuleBase" id="RU362019"/>
    </source>
</evidence>
<dbReference type="SUPFAM" id="SSF53137">
    <property type="entry name" value="Translational machinery components"/>
    <property type="match status" value="1"/>
</dbReference>
<keyword evidence="4 6" id="KW-0963">Cytoplasm</keyword>
<dbReference type="Gene3D" id="3.30.420.60">
    <property type="entry name" value="eRF1 domain 2"/>
    <property type="match status" value="1"/>
</dbReference>
<comment type="caution">
    <text evidence="9">The sequence shown here is derived from an EMBL/GenBank/DDBJ whole genome shotgun (WGS) entry which is preliminary data.</text>
</comment>
<comment type="similarity">
    <text evidence="3 6">Belongs to the eukaryotic release factor 1 family. Pelota subfamily.</text>
</comment>
<feature type="region of interest" description="Disordered" evidence="7">
    <location>
        <begin position="387"/>
        <end position="409"/>
    </location>
</feature>
<gene>
    <name evidence="9" type="ORF">QBC42DRAFT_92302</name>
</gene>
<comment type="cofactor">
    <cofactor evidence="1 6">
        <name>a divalent metal cation</name>
        <dbReference type="ChEBI" id="CHEBI:60240"/>
    </cofactor>
</comment>
<dbReference type="Pfam" id="PF03465">
    <property type="entry name" value="eRF1_3"/>
    <property type="match status" value="1"/>
</dbReference>
<evidence type="ECO:0000313" key="9">
    <source>
        <dbReference type="EMBL" id="KAK4461539.1"/>
    </source>
</evidence>
<dbReference type="InterPro" id="IPR029064">
    <property type="entry name" value="Ribosomal_eL30-like_sf"/>
</dbReference>
<keyword evidence="10" id="KW-1185">Reference proteome</keyword>
<dbReference type="PANTHER" id="PTHR10853">
    <property type="entry name" value="PELOTA"/>
    <property type="match status" value="1"/>
</dbReference>
<dbReference type="GO" id="GO:0005737">
    <property type="term" value="C:cytoplasm"/>
    <property type="evidence" value="ECO:0007669"/>
    <property type="project" value="UniProtKB-SubCell"/>
</dbReference>
<dbReference type="InterPro" id="IPR005140">
    <property type="entry name" value="eRF1_Pelota-like_N"/>
</dbReference>
<dbReference type="Gene3D" id="2.30.30.870">
    <property type="entry name" value="Pelota, domain A"/>
    <property type="match status" value="1"/>
</dbReference>
<dbReference type="SUPFAM" id="SSF159065">
    <property type="entry name" value="Dom34/Pelota N-terminal domain-like"/>
    <property type="match status" value="1"/>
</dbReference>
<reference evidence="9" key="1">
    <citation type="journal article" date="2023" name="Mol. Phylogenet. Evol.">
        <title>Genome-scale phylogeny and comparative genomics of the fungal order Sordariales.</title>
        <authorList>
            <person name="Hensen N."/>
            <person name="Bonometti L."/>
            <person name="Westerberg I."/>
            <person name="Brannstrom I.O."/>
            <person name="Guillou S."/>
            <person name="Cros-Aarteil S."/>
            <person name="Calhoun S."/>
            <person name="Haridas S."/>
            <person name="Kuo A."/>
            <person name="Mondo S."/>
            <person name="Pangilinan J."/>
            <person name="Riley R."/>
            <person name="LaButti K."/>
            <person name="Andreopoulos B."/>
            <person name="Lipzen A."/>
            <person name="Chen C."/>
            <person name="Yan M."/>
            <person name="Daum C."/>
            <person name="Ng V."/>
            <person name="Clum A."/>
            <person name="Steindorff A."/>
            <person name="Ohm R.A."/>
            <person name="Martin F."/>
            <person name="Silar P."/>
            <person name="Natvig D.O."/>
            <person name="Lalanne C."/>
            <person name="Gautier V."/>
            <person name="Ament-Velasquez S.L."/>
            <person name="Kruys A."/>
            <person name="Hutchinson M.I."/>
            <person name="Powell A.J."/>
            <person name="Barry K."/>
            <person name="Miller A.N."/>
            <person name="Grigoriev I.V."/>
            <person name="Debuchy R."/>
            <person name="Gladieux P."/>
            <person name="Hiltunen Thoren M."/>
            <person name="Johannesson H."/>
        </authorList>
    </citation>
    <scope>NUCLEOTIDE SEQUENCE</scope>
    <source>
        <strain evidence="9">PSN324</strain>
    </source>
</reference>
<evidence type="ECO:0000256" key="4">
    <source>
        <dbReference type="ARBA" id="ARBA00022490"/>
    </source>
</evidence>